<keyword evidence="2" id="KW-1185">Reference proteome</keyword>
<comment type="caution">
    <text evidence="1">The sequence shown here is derived from an EMBL/GenBank/DDBJ whole genome shotgun (WGS) entry which is preliminary data.</text>
</comment>
<name>A0A9Q0KP44_9MAGN</name>
<evidence type="ECO:0000313" key="1">
    <source>
        <dbReference type="EMBL" id="KAJ4973716.1"/>
    </source>
</evidence>
<gene>
    <name evidence="1" type="ORF">NE237_006890</name>
</gene>
<proteinExistence type="predicted"/>
<dbReference type="AlphaFoldDB" id="A0A9Q0KP44"/>
<dbReference type="EMBL" id="JAMYWD010000004">
    <property type="protein sequence ID" value="KAJ4973716.1"/>
    <property type="molecule type" value="Genomic_DNA"/>
</dbReference>
<dbReference type="Proteomes" id="UP001141806">
    <property type="component" value="Unassembled WGS sequence"/>
</dbReference>
<organism evidence="1 2">
    <name type="scientific">Protea cynaroides</name>
    <dbReference type="NCBI Taxonomy" id="273540"/>
    <lineage>
        <taxon>Eukaryota</taxon>
        <taxon>Viridiplantae</taxon>
        <taxon>Streptophyta</taxon>
        <taxon>Embryophyta</taxon>
        <taxon>Tracheophyta</taxon>
        <taxon>Spermatophyta</taxon>
        <taxon>Magnoliopsida</taxon>
        <taxon>Proteales</taxon>
        <taxon>Proteaceae</taxon>
        <taxon>Protea</taxon>
    </lineage>
</organism>
<sequence>MDPLSQLVKAYIFFGLARRTSPWPFHSQGKFRSLYLCCYSFKSIIFTVKHSISWQCLFFIHCNKHGHVLETCFGSTKTNLRLLILSTASTWNGWIKVPYRIRWLFLSFVLKNSWK</sequence>
<protein>
    <submittedName>
        <fullName evidence="1">Uncharacterized protein</fullName>
    </submittedName>
</protein>
<reference evidence="1" key="1">
    <citation type="journal article" date="2023" name="Plant J.">
        <title>The genome of the king protea, Protea cynaroides.</title>
        <authorList>
            <person name="Chang J."/>
            <person name="Duong T.A."/>
            <person name="Schoeman C."/>
            <person name="Ma X."/>
            <person name="Roodt D."/>
            <person name="Barker N."/>
            <person name="Li Z."/>
            <person name="Van de Peer Y."/>
            <person name="Mizrachi E."/>
        </authorList>
    </citation>
    <scope>NUCLEOTIDE SEQUENCE</scope>
    <source>
        <tissue evidence="1">Young leaves</tissue>
    </source>
</reference>
<evidence type="ECO:0000313" key="2">
    <source>
        <dbReference type="Proteomes" id="UP001141806"/>
    </source>
</evidence>
<accession>A0A9Q0KP44</accession>